<feature type="region of interest" description="Disordered" evidence="15">
    <location>
        <begin position="1340"/>
        <end position="1380"/>
    </location>
</feature>
<dbReference type="GO" id="GO:0033068">
    <property type="term" value="P:macrolide biosynthetic process"/>
    <property type="evidence" value="ECO:0007669"/>
    <property type="project" value="UniProtKB-ARBA"/>
</dbReference>
<dbReference type="InterPro" id="IPR020806">
    <property type="entry name" value="PKS_PP-bd"/>
</dbReference>
<name>C6WK74_ACTMD</name>
<dbReference type="InterPro" id="IPR001227">
    <property type="entry name" value="Ac_transferase_dom_sf"/>
</dbReference>
<feature type="region of interest" description="N-terminal hotdog fold" evidence="14">
    <location>
        <begin position="917"/>
        <end position="1039"/>
    </location>
</feature>
<dbReference type="InterPro" id="IPR050091">
    <property type="entry name" value="PKS_NRPS_Biosynth_Enz"/>
</dbReference>
<dbReference type="InterPro" id="IPR020807">
    <property type="entry name" value="PKS_DH"/>
</dbReference>
<dbReference type="InterPro" id="IPR032821">
    <property type="entry name" value="PKS_assoc"/>
</dbReference>
<comment type="subunit">
    <text evidence="12">Homodimer. Erythronolide synthase is composed of EryAI, EryAII and EryAIII multimodular (2 modules) polypeptides each coding for a functional synthase subunit which participates in 2 of the six FAS-like elongation steps required for formation of the polyketide. Module 1, 2, 3, 4, 5, and 6 participating in biosynthesis steps 1, 2, 3, 4, 5, and 6, respectively.</text>
</comment>
<comment type="cofactor">
    <cofactor evidence="1">
        <name>pantetheine 4'-phosphate</name>
        <dbReference type="ChEBI" id="CHEBI:47942"/>
    </cofactor>
</comment>
<evidence type="ECO:0000256" key="1">
    <source>
        <dbReference type="ARBA" id="ARBA00001957"/>
    </source>
</evidence>
<dbReference type="InterPro" id="IPR049552">
    <property type="entry name" value="PKS_DH_N"/>
</dbReference>
<dbReference type="Gene3D" id="1.10.1200.10">
    <property type="entry name" value="ACP-like"/>
    <property type="match status" value="2"/>
</dbReference>
<feature type="region of interest" description="Disordered" evidence="15">
    <location>
        <begin position="2184"/>
        <end position="2302"/>
    </location>
</feature>
<evidence type="ECO:0000256" key="8">
    <source>
        <dbReference type="ARBA" id="ARBA00023315"/>
    </source>
</evidence>
<dbReference type="InterPro" id="IPR036291">
    <property type="entry name" value="NAD(P)-bd_dom_sf"/>
</dbReference>
<evidence type="ECO:0000313" key="20">
    <source>
        <dbReference type="Proteomes" id="UP000002213"/>
    </source>
</evidence>
<comment type="pathway">
    <text evidence="11">Antibiotic biosynthesis; erythromycin biosynthesis.</text>
</comment>
<dbReference type="InterPro" id="IPR016039">
    <property type="entry name" value="Thiolase-like"/>
</dbReference>
<dbReference type="eggNOG" id="COG1020">
    <property type="taxonomic scope" value="Bacteria"/>
</dbReference>
<dbReference type="InterPro" id="IPR009081">
    <property type="entry name" value="PP-bd_ACP"/>
</dbReference>
<dbReference type="SUPFAM" id="SSF55048">
    <property type="entry name" value="Probable ACP-binding domain of malonyl-CoA ACP transacylase"/>
    <property type="match status" value="2"/>
</dbReference>
<feature type="region of interest" description="C-terminal hotdog fold" evidence="14">
    <location>
        <begin position="1051"/>
        <end position="1185"/>
    </location>
</feature>
<evidence type="ECO:0000256" key="15">
    <source>
        <dbReference type="SAM" id="MobiDB-lite"/>
    </source>
</evidence>
<feature type="compositionally biased region" description="Low complexity" evidence="15">
    <location>
        <begin position="2188"/>
        <end position="2290"/>
    </location>
</feature>
<dbReference type="InterPro" id="IPR020841">
    <property type="entry name" value="PKS_Beta-ketoAc_synthase_dom"/>
</dbReference>
<evidence type="ECO:0000256" key="13">
    <source>
        <dbReference type="ARBA" id="ARBA00066981"/>
    </source>
</evidence>
<keyword evidence="8" id="KW-0012">Acyltransferase</keyword>
<dbReference type="InterPro" id="IPR016036">
    <property type="entry name" value="Malonyl_transacylase_ACP-bd"/>
</dbReference>
<feature type="domain" description="PKS/mFAS DH" evidence="18">
    <location>
        <begin position="917"/>
        <end position="1185"/>
    </location>
</feature>
<dbReference type="SUPFAM" id="SSF53901">
    <property type="entry name" value="Thiolase-like"/>
    <property type="match status" value="2"/>
</dbReference>
<dbReference type="FunFam" id="3.40.366.10:FF:000002">
    <property type="entry name" value="Probable polyketide synthase 2"/>
    <property type="match status" value="1"/>
</dbReference>
<gene>
    <name evidence="19" type="ordered locus">Amir_4441</name>
</gene>
<proteinExistence type="predicted"/>
<dbReference type="CDD" id="cd00833">
    <property type="entry name" value="PKS"/>
    <property type="match status" value="2"/>
</dbReference>
<evidence type="ECO:0000256" key="3">
    <source>
        <dbReference type="ARBA" id="ARBA00022553"/>
    </source>
</evidence>
<dbReference type="PROSITE" id="PS00012">
    <property type="entry name" value="PHOSPHOPANTETHEINE"/>
    <property type="match status" value="2"/>
</dbReference>
<comment type="function">
    <text evidence="10">Involved in the biosynthesis of antibiotic erythromycin via the biosynthesis of its aglycone precursor, 6-deoxyerythronolide B (6-dEB).</text>
</comment>
<feature type="compositionally biased region" description="Pro residues" evidence="15">
    <location>
        <begin position="2736"/>
        <end position="2747"/>
    </location>
</feature>
<dbReference type="GO" id="GO:0004312">
    <property type="term" value="F:fatty acid synthase activity"/>
    <property type="evidence" value="ECO:0007669"/>
    <property type="project" value="TreeGrafter"/>
</dbReference>
<keyword evidence="3" id="KW-0597">Phosphoprotein</keyword>
<evidence type="ECO:0000259" key="18">
    <source>
        <dbReference type="PROSITE" id="PS52019"/>
    </source>
</evidence>
<evidence type="ECO:0000259" key="17">
    <source>
        <dbReference type="PROSITE" id="PS52004"/>
    </source>
</evidence>
<dbReference type="Pfam" id="PF00698">
    <property type="entry name" value="Acyl_transf_1"/>
    <property type="match status" value="2"/>
</dbReference>
<dbReference type="SUPFAM" id="SSF52151">
    <property type="entry name" value="FabD/lysophospholipase-like"/>
    <property type="match status" value="2"/>
</dbReference>
<reference evidence="19 20" key="1">
    <citation type="journal article" date="2009" name="Stand. Genomic Sci.">
        <title>Complete genome sequence of Actinosynnema mirum type strain (101).</title>
        <authorList>
            <person name="Land M."/>
            <person name="Lapidus A."/>
            <person name="Mayilraj S."/>
            <person name="Chen F."/>
            <person name="Copeland A."/>
            <person name="Del Rio T.G."/>
            <person name="Nolan M."/>
            <person name="Lucas S."/>
            <person name="Tice H."/>
            <person name="Cheng J.F."/>
            <person name="Chertkov O."/>
            <person name="Bruce D."/>
            <person name="Goodwin L."/>
            <person name="Pitluck S."/>
            <person name="Rohde M."/>
            <person name="Goker M."/>
            <person name="Pati A."/>
            <person name="Ivanova N."/>
            <person name="Mavromatis K."/>
            <person name="Chen A."/>
            <person name="Palaniappan K."/>
            <person name="Hauser L."/>
            <person name="Chang Y.J."/>
            <person name="Jeffries C.C."/>
            <person name="Brettin T."/>
            <person name="Detter J.C."/>
            <person name="Han C."/>
            <person name="Chain P."/>
            <person name="Tindall B.J."/>
            <person name="Bristow J."/>
            <person name="Eisen J.A."/>
            <person name="Markowitz V."/>
            <person name="Hugenholtz P."/>
            <person name="Kyrpides N.C."/>
            <person name="Klenk H.P."/>
        </authorList>
    </citation>
    <scope>NUCLEOTIDE SEQUENCE [LARGE SCALE GENOMIC DNA]</scope>
    <source>
        <strain evidence="20">ATCC 29888 / DSM 43827 / JCM 3225 / NBRC 14064 / NCIMB 13271 / NRRL B-12336 / IMRU 3971 / 101</strain>
    </source>
</reference>
<dbReference type="FunFam" id="1.10.1200.10:FF:000007">
    <property type="entry name" value="Probable polyketide synthase pks17"/>
    <property type="match status" value="2"/>
</dbReference>
<feature type="region of interest" description="Disordered" evidence="15">
    <location>
        <begin position="2724"/>
        <end position="2796"/>
    </location>
</feature>
<evidence type="ECO:0000256" key="7">
    <source>
        <dbReference type="ARBA" id="ARBA00023268"/>
    </source>
</evidence>
<dbReference type="InterPro" id="IPR016035">
    <property type="entry name" value="Acyl_Trfase/lysoPLipase"/>
</dbReference>
<dbReference type="PROSITE" id="PS00606">
    <property type="entry name" value="KS3_1"/>
    <property type="match status" value="1"/>
</dbReference>
<dbReference type="EC" id="2.3.1.94" evidence="13"/>
<dbReference type="PANTHER" id="PTHR43775">
    <property type="entry name" value="FATTY ACID SYNTHASE"/>
    <property type="match status" value="1"/>
</dbReference>
<dbReference type="EMBL" id="CP001630">
    <property type="protein sequence ID" value="ACU38287.1"/>
    <property type="molecule type" value="Genomic_DNA"/>
</dbReference>
<dbReference type="Pfam" id="PF08659">
    <property type="entry name" value="KR"/>
    <property type="match status" value="1"/>
</dbReference>
<dbReference type="SMART" id="SM01294">
    <property type="entry name" value="PKS_PP_betabranch"/>
    <property type="match status" value="2"/>
</dbReference>
<feature type="domain" description="Carrier" evidence="16">
    <location>
        <begin position="1659"/>
        <end position="1737"/>
    </location>
</feature>
<organism evidence="19 20">
    <name type="scientific">Actinosynnema mirum (strain ATCC 29888 / DSM 43827 / JCM 3225 / NBRC 14064 / NCIMB 13271 / NRRL B-12336 / IMRU 3971 / 101)</name>
    <dbReference type="NCBI Taxonomy" id="446462"/>
    <lineage>
        <taxon>Bacteria</taxon>
        <taxon>Bacillati</taxon>
        <taxon>Actinomycetota</taxon>
        <taxon>Actinomycetes</taxon>
        <taxon>Pseudonocardiales</taxon>
        <taxon>Pseudonocardiaceae</taxon>
        <taxon>Actinosynnema</taxon>
    </lineage>
</organism>
<dbReference type="SUPFAM" id="SSF51735">
    <property type="entry name" value="NAD(P)-binding Rossmann-fold domains"/>
    <property type="match status" value="2"/>
</dbReference>
<keyword evidence="5" id="KW-0677">Repeat</keyword>
<dbReference type="Gene3D" id="3.40.366.10">
    <property type="entry name" value="Malonyl-Coenzyme A Acyl Carrier Protein, domain 2"/>
    <property type="match status" value="2"/>
</dbReference>
<evidence type="ECO:0000256" key="4">
    <source>
        <dbReference type="ARBA" id="ARBA00022679"/>
    </source>
</evidence>
<dbReference type="Pfam" id="PF00550">
    <property type="entry name" value="PP-binding"/>
    <property type="match status" value="2"/>
</dbReference>
<dbReference type="PROSITE" id="PS50075">
    <property type="entry name" value="CARRIER"/>
    <property type="match status" value="2"/>
</dbReference>
<dbReference type="InterPro" id="IPR006162">
    <property type="entry name" value="Ppantetheine_attach_site"/>
</dbReference>
<dbReference type="SMART" id="SM00827">
    <property type="entry name" value="PKS_AT"/>
    <property type="match status" value="2"/>
</dbReference>
<dbReference type="Gene3D" id="3.30.70.3290">
    <property type="match status" value="2"/>
</dbReference>
<dbReference type="InterPro" id="IPR015083">
    <property type="entry name" value="NorB/c/GfsB-D-like_docking"/>
</dbReference>
<dbReference type="GO" id="GO:0006633">
    <property type="term" value="P:fatty acid biosynthetic process"/>
    <property type="evidence" value="ECO:0007669"/>
    <property type="project" value="InterPro"/>
</dbReference>
<dbReference type="Pfam" id="PF02801">
    <property type="entry name" value="Ketoacyl-synt_C"/>
    <property type="match status" value="2"/>
</dbReference>
<comment type="catalytic activity">
    <reaction evidence="9">
        <text>6 (S)-methylmalonyl-CoA + propanoyl-CoA + 6 NADPH + 12 H(+) = 6-deoxyerythronolide B + 6 CO2 + 6 NADP(+) + 7 CoA + H2O</text>
        <dbReference type="Rhea" id="RHEA:23068"/>
        <dbReference type="ChEBI" id="CHEBI:15377"/>
        <dbReference type="ChEBI" id="CHEBI:15378"/>
        <dbReference type="ChEBI" id="CHEBI:16089"/>
        <dbReference type="ChEBI" id="CHEBI:16526"/>
        <dbReference type="ChEBI" id="CHEBI:57287"/>
        <dbReference type="ChEBI" id="CHEBI:57327"/>
        <dbReference type="ChEBI" id="CHEBI:57392"/>
        <dbReference type="ChEBI" id="CHEBI:57783"/>
        <dbReference type="ChEBI" id="CHEBI:58349"/>
        <dbReference type="EC" id="2.3.1.94"/>
    </reaction>
</comment>
<dbReference type="FunFam" id="3.40.47.10:FF:000019">
    <property type="entry name" value="Polyketide synthase type I"/>
    <property type="match status" value="2"/>
</dbReference>
<evidence type="ECO:0000256" key="12">
    <source>
        <dbReference type="ARBA" id="ARBA00063272"/>
    </source>
</evidence>
<dbReference type="Pfam" id="PF08990">
    <property type="entry name" value="Docking"/>
    <property type="match status" value="1"/>
</dbReference>
<dbReference type="KEGG" id="ami:Amir_4441"/>
<dbReference type="Gene3D" id="3.40.47.10">
    <property type="match status" value="2"/>
</dbReference>
<dbReference type="InterPro" id="IPR014043">
    <property type="entry name" value="Acyl_transferase_dom"/>
</dbReference>
<dbReference type="InterPro" id="IPR049900">
    <property type="entry name" value="PKS_mFAS_DH"/>
</dbReference>
<dbReference type="GO" id="GO:0004315">
    <property type="term" value="F:3-oxoacyl-[acyl-carrier-protein] synthase activity"/>
    <property type="evidence" value="ECO:0007669"/>
    <property type="project" value="InterPro"/>
</dbReference>
<feature type="compositionally biased region" description="Low complexity" evidence="15">
    <location>
        <begin position="2775"/>
        <end position="2786"/>
    </location>
</feature>
<sequence>MSNEAKLREYLKKAIADTRHAQDRLRELEERRREPVAVVGMACRYPGGVGSPDDLWRLVAEGGDAIGEFPADRGWNTELIHHPDPERAGSTYTRNGGFLYRAGEFDAAFFGVSPREAQAIDPQHRLLLETAWEALEHAGVDPTGLRGSRTGVFAGAMYQDYAPPAGQAPPELEGLLAAGTAGSVASGRVAYTLGLEGPAVTVDTACSSSLVAMHLAAQALRGGECDLALAGGVTVMATPTVFLEFSRQRGLAPDGRCKAFAEGADGTGWSEGVGLLLLERLSDAQRNGHRVLAVLRGSAVNQDGASNGLTAPNGPSQERVIRAALAASGLSVSEVDVVEAHGTGTPLGDPIEAQALLATYGQGRDADRPLWLGSVKSNLGHTQAAAGVAGVIKVVQAMRHGVLPATLHVDEPTSGVDWSSGGVELLRESRPWPEVDRPRRAAVSSFGISGTNAHLILEQAPEPEPDPDRDLPELVPWVLSGRTEEAVLAQAARLAEHVNRTPGQHPADVGLALATTRAGLGVRAVVVGSGRDELVDRLRTLTTEDAVRTVGPDPDVVLVFPGQGTQWEGMAAGLLEASPVFRAVLLECDAALLPHVDWSVLDVLRSAPGAPGLERVDVVQPVSFAVMVGLAALWRSVGIAPSAVVGHSQGEIAAAVVAGALSLADGARVVALRSKAIAELLSGRGGMLSLAVSREEAEELAGGLVEVAVVNGPASVVLAGDPEALAVVAARCAERGVRHRVLPVDYASHSAAVEPLRDRLLADLAPVRPRAAEIPLYSTVTGALADTTGLTAEHWYRNLRLPVLFADTARAVAADHGPSVFIEVSAHPVLVSSIEDTLADAPVAAFGTLRRDQGDQRRWLTAVGQAHAHGLAPDWRSLLGPAEPVELPTYAFQRKHHWLAGARPADPAGLGLAPADHPLLGGVLRPAEGDGVVFTGRIGLAGQPWLADHTVLGATILPGAALVDLALHAGDQLGAPSVEELVTEAPVLLPADGAVQVQLVAAPGGEDRWALTFHTRPDTPDAPWTRHASAVLGPEADPEPADLGPWPPEGAEPLDVAEVYPDLAGHGLDYGPLFQGLVAAWRHGDDLLAELELPAEPAPGFALHPALLDAALHLHAHRGLGSGEAALAFAWSGVRLHATGATALRIRLTREGADGVRLRAADPEGAPVLEVDALTTRPVSADRLTAPTTRHPALFRTTWVPVRPVAEPLGAHTALTPPSLLEPEPGATPARTARAATAEALAGLRELLAGDGLVVVRVDGASAVRPGDRVDPAAAAVAGLARTARAEHPDRVVLVDAADDDAAAVAAATALALDEPHVAVRGDTLYAPRLVAITPGRGSAVAATPTGTAGPAPTGTAGPADEPAPPRPADEPAPPRPTPAMADGTVLVTGGTGALGAVTARHLVTAHGVRHLLLTSRRGPDAPGAAELAAELADLGAEVTVAACDAADRAALARLLDTIPGDRPLTAVVHVAGVGDNALVTAMTDEQLAAVLRAKADAAWNLHELTEGADLAAFVLYSSTAGAMGNPGMANYAAGNAFLDALATHRAHLGLPALSVVWGLWDVTEGLVGALSGVDRARMAATGLRPVTAEHGTALLDAALAAGEPAPVAVPVDVAALRSRPDVPALLRGLVRSPARRAAASRAPGGALADRLARLPEPERRALLLRVVTEHIGAVLGHADHTAIRPDQAFGELGFDSLTAVELRNRLAAATGLRLRATLAFDYPTPAALADHLRATLLGDRAQAAQAVAPTTTTEPIAIVGMACRYPGGVHGPDDLWRLVVEGGDAIGDFPTDRGWDVDALYDPTGERPRSTYARTGGFLPDAAAFDSDFFGISPREAAVMDPQQRVLLETAWEVLEAGGVDPAGLRGSRTGVFVGLIRQEYGPRSDTIADQHEAHFLTGGAASVASGRVAYALGLSGPALTLDTACSSSLVATHLAARSLRDGECDLAIAGGATVMGTPGLFTGFSRQRGLSPDGRCKAFADDADGTGFAEGVGLLLLERLSDARRNGHRVLAVVKGSAINQDGASNGLTAPNGPAQERVITQALAAAGLRPSEVDLVEAHGTGTTLGDPIEAQALLATYGQGRDADRPLWLGSVKSNIGHTQAAAGVAGVIKAVQALRHGVLPATLHVDRPTAKVDWGAGEVAVLTANRDWPEGPGPRRAGVSAFGISGTNAHLLLEQAPDPEPAAEPAAGPATEPAAEVATGPATGPAAEAAAGPATGPAAGPATGPAAEAAAGPATGPAAGPASGPAAEAAAGPATGPAAGPASGPAAEAAAGPATGPAAGPASGPVTEPSRPDGPVLWTLSARTDAALRAQAARLVEHVRANPDLRPSSVGRSLATTRTAFDRRAFAVGDDPAALAEALAAAADTPTTAAPGGLAVLFSGQGAQRVGAGRGLRAAHPVFARAWDEALAAVEAEHSGPVPVREVLDARPDLVDRTDYAQAGLFVAQTALFRLYESWGLRPELLIGHSVGEIAAAHVAGVLDLPDAARLVAARGRLMAQLPPGGVMIAVEATEDEARAAVDGDPEVAVAAVNGPRSVVLSGTEASTTAAADRLTGRRAKRLRVGHAFHSPLMAPVLDDFRAVLDTLTYHEPALGVVSTVTGEPATGDALTGPDHWVRHVLDTVRFADAVRAADAAGCTRFLEIGPDAVLVSQAERVLDGGRHVLVAALRSGRDEPRTALAALGALHAAGATPDWAAVFGGTTPTVPLPTYAFQRRRFWLDQDGRPLPADGHRPPAPGAPAPPHVPAQATHDDHAVAAPDHRQAVPDHRPAVPGHHPATPGHHPTTPDDHPTATRTTLADRLAALPAEERAELVLDLVRDQVAEVLEHDRADDVDPDHPFQDLGFDSVTGVELRNRLTARTGVHLPATTVFDHPTPRAVAAHLRDLLTQDADPLTGLDLGLAEWGARLAGADLAPEGRAALAERLRDLLAELTGERRAGEDGLAAASAEEIFDFIDNQLGRAAR</sequence>
<dbReference type="InterPro" id="IPR042104">
    <property type="entry name" value="PKS_dehydratase_sf"/>
</dbReference>
<dbReference type="PROSITE" id="PS52004">
    <property type="entry name" value="KS3_2"/>
    <property type="match status" value="2"/>
</dbReference>
<dbReference type="InterPro" id="IPR018201">
    <property type="entry name" value="Ketoacyl_synth_AS"/>
</dbReference>
<dbReference type="InterPro" id="IPR036736">
    <property type="entry name" value="ACP-like_sf"/>
</dbReference>
<feature type="domain" description="Ketosynthase family 3 (KS3)" evidence="17">
    <location>
        <begin position="33"/>
        <end position="459"/>
    </location>
</feature>
<evidence type="ECO:0000313" key="19">
    <source>
        <dbReference type="EMBL" id="ACU38287.1"/>
    </source>
</evidence>
<feature type="domain" description="Carrier" evidence="16">
    <location>
        <begin position="2814"/>
        <end position="2889"/>
    </location>
</feature>
<dbReference type="SUPFAM" id="SSF47336">
    <property type="entry name" value="ACP-like"/>
    <property type="match status" value="2"/>
</dbReference>
<accession>C6WK74</accession>
<evidence type="ECO:0000256" key="14">
    <source>
        <dbReference type="PROSITE-ProRule" id="PRU01363"/>
    </source>
</evidence>
<evidence type="ECO:0000256" key="2">
    <source>
        <dbReference type="ARBA" id="ARBA00022450"/>
    </source>
</evidence>
<dbReference type="SMART" id="SM00825">
    <property type="entry name" value="PKS_KS"/>
    <property type="match status" value="2"/>
</dbReference>
<evidence type="ECO:0000256" key="6">
    <source>
        <dbReference type="ARBA" id="ARBA00023194"/>
    </source>
</evidence>
<dbReference type="eggNOG" id="COG3321">
    <property type="taxonomic scope" value="Bacteria"/>
</dbReference>
<keyword evidence="2" id="KW-0596">Phosphopantetheine</keyword>
<feature type="compositionally biased region" description="Pro residues" evidence="15">
    <location>
        <begin position="1362"/>
        <end position="1378"/>
    </location>
</feature>
<dbReference type="Pfam" id="PF16197">
    <property type="entry name" value="KAsynt_C_assoc"/>
    <property type="match status" value="2"/>
</dbReference>
<dbReference type="eggNOG" id="COG0300">
    <property type="taxonomic scope" value="Bacteria"/>
</dbReference>
<evidence type="ECO:0000256" key="10">
    <source>
        <dbReference type="ARBA" id="ARBA00060158"/>
    </source>
</evidence>
<dbReference type="Proteomes" id="UP000002213">
    <property type="component" value="Chromosome"/>
</dbReference>
<dbReference type="SMART" id="SM00822">
    <property type="entry name" value="PKS_KR"/>
    <property type="match status" value="1"/>
</dbReference>
<dbReference type="InterPro" id="IPR049551">
    <property type="entry name" value="PKS_DH_C"/>
</dbReference>
<dbReference type="Gene3D" id="3.40.50.720">
    <property type="entry name" value="NAD(P)-binding Rossmann-like Domain"/>
    <property type="match status" value="1"/>
</dbReference>
<dbReference type="CDD" id="cd08956">
    <property type="entry name" value="KR_3_FAS_SDR_x"/>
    <property type="match status" value="1"/>
</dbReference>
<feature type="domain" description="Ketosynthase family 3 (KS3)" evidence="17">
    <location>
        <begin position="1754"/>
        <end position="2180"/>
    </location>
</feature>
<evidence type="ECO:0000256" key="11">
    <source>
        <dbReference type="ARBA" id="ARBA00060622"/>
    </source>
</evidence>
<dbReference type="InterPro" id="IPR014031">
    <property type="entry name" value="Ketoacyl_synth_C"/>
</dbReference>
<feature type="active site" description="Proton donor; for dehydratase activity" evidence="14">
    <location>
        <position position="1109"/>
    </location>
</feature>
<dbReference type="Pfam" id="PF22621">
    <property type="entry name" value="CurL-like_PKS_C"/>
    <property type="match status" value="1"/>
</dbReference>
<protein>
    <recommendedName>
        <fullName evidence="13">6-deoxyerythronolide-B synthase</fullName>
        <ecNumber evidence="13">2.3.1.94</ecNumber>
    </recommendedName>
</protein>
<dbReference type="HOGENOM" id="CLU_000022_35_8_11"/>
<dbReference type="InterPro" id="IPR013968">
    <property type="entry name" value="PKS_KR"/>
</dbReference>
<feature type="compositionally biased region" description="Low complexity" evidence="15">
    <location>
        <begin position="1342"/>
        <end position="1361"/>
    </location>
</feature>
<evidence type="ECO:0000256" key="9">
    <source>
        <dbReference type="ARBA" id="ARBA00052442"/>
    </source>
</evidence>
<feature type="compositionally biased region" description="Basic and acidic residues" evidence="15">
    <location>
        <begin position="2752"/>
        <end position="2772"/>
    </location>
</feature>
<dbReference type="Gene3D" id="3.10.129.110">
    <property type="entry name" value="Polyketide synthase dehydratase"/>
    <property type="match status" value="1"/>
</dbReference>
<dbReference type="SMART" id="SM00826">
    <property type="entry name" value="PKS_DH"/>
    <property type="match status" value="1"/>
</dbReference>
<feature type="active site" description="Proton acceptor; for dehydratase activity" evidence="14">
    <location>
        <position position="949"/>
    </location>
</feature>
<dbReference type="InterPro" id="IPR014030">
    <property type="entry name" value="Ketoacyl_synth_N"/>
</dbReference>
<dbReference type="Pfam" id="PF21089">
    <property type="entry name" value="PKS_DH_N"/>
    <property type="match status" value="1"/>
</dbReference>
<dbReference type="PROSITE" id="PS52019">
    <property type="entry name" value="PKS_MFAS_DH"/>
    <property type="match status" value="1"/>
</dbReference>
<dbReference type="PANTHER" id="PTHR43775:SF51">
    <property type="entry name" value="INACTIVE PHENOLPHTHIOCEROL SYNTHESIS POLYKETIDE SYNTHASE TYPE I PKS1-RELATED"/>
    <property type="match status" value="1"/>
</dbReference>
<dbReference type="Pfam" id="PF00109">
    <property type="entry name" value="ketoacyl-synt"/>
    <property type="match status" value="2"/>
</dbReference>
<keyword evidence="4 19" id="KW-0808">Transferase</keyword>
<dbReference type="SMART" id="SM00823">
    <property type="entry name" value="PKS_PP"/>
    <property type="match status" value="2"/>
</dbReference>
<dbReference type="GO" id="GO:0047879">
    <property type="term" value="F:erythronolide synthase activity"/>
    <property type="evidence" value="ECO:0007669"/>
    <property type="project" value="UniProtKB-EC"/>
</dbReference>
<keyword evidence="7" id="KW-0511">Multifunctional enzyme</keyword>
<dbReference type="Pfam" id="PF14765">
    <property type="entry name" value="PS-DH"/>
    <property type="match status" value="1"/>
</dbReference>
<evidence type="ECO:0000259" key="16">
    <source>
        <dbReference type="PROSITE" id="PS50075"/>
    </source>
</evidence>
<dbReference type="InterPro" id="IPR057326">
    <property type="entry name" value="KR_dom"/>
</dbReference>
<keyword evidence="6" id="KW-0045">Antibiotic biosynthesis</keyword>
<keyword evidence="20" id="KW-1185">Reference proteome</keyword>
<evidence type="ECO:0000256" key="5">
    <source>
        <dbReference type="ARBA" id="ARBA00022737"/>
    </source>
</evidence>
<dbReference type="STRING" id="446462.Amir_4441"/>
<dbReference type="GO" id="GO:0031177">
    <property type="term" value="F:phosphopantetheine binding"/>
    <property type="evidence" value="ECO:0007669"/>
    <property type="project" value="InterPro"/>
</dbReference>